<dbReference type="Proteomes" id="UP000234328">
    <property type="component" value="Unassembled WGS sequence"/>
</dbReference>
<feature type="transmembrane region" description="Helical" evidence="2">
    <location>
        <begin position="173"/>
        <end position="191"/>
    </location>
</feature>
<dbReference type="AlphaFoldDB" id="A0A2N4UIN6"/>
<dbReference type="RefSeq" id="WP_102068973.1">
    <property type="nucleotide sequence ID" value="NZ_PDNV01000003.1"/>
</dbReference>
<feature type="region of interest" description="Disordered" evidence="1">
    <location>
        <begin position="351"/>
        <end position="374"/>
    </location>
</feature>
<dbReference type="OrthoDB" id="8675971at2"/>
<keyword evidence="2" id="KW-0472">Membrane</keyword>
<gene>
    <name evidence="3" type="ORF">CR155_05410</name>
</gene>
<comment type="caution">
    <text evidence="3">The sequence shown here is derived from an EMBL/GenBank/DDBJ whole genome shotgun (WGS) entry which is preliminary data.</text>
</comment>
<keyword evidence="4" id="KW-1185">Reference proteome</keyword>
<organism evidence="3 4">
    <name type="scientific">Pollutimonas nitritireducens</name>
    <dbReference type="NCBI Taxonomy" id="2045209"/>
    <lineage>
        <taxon>Bacteria</taxon>
        <taxon>Pseudomonadati</taxon>
        <taxon>Pseudomonadota</taxon>
        <taxon>Betaproteobacteria</taxon>
        <taxon>Burkholderiales</taxon>
        <taxon>Alcaligenaceae</taxon>
        <taxon>Pollutimonas</taxon>
    </lineage>
</organism>
<evidence type="ECO:0000313" key="4">
    <source>
        <dbReference type="Proteomes" id="UP000234328"/>
    </source>
</evidence>
<name>A0A2N4UIN6_9BURK</name>
<proteinExistence type="predicted"/>
<evidence type="ECO:0000256" key="1">
    <source>
        <dbReference type="SAM" id="MobiDB-lite"/>
    </source>
</evidence>
<keyword evidence="2" id="KW-0812">Transmembrane</keyword>
<evidence type="ECO:0000256" key="2">
    <source>
        <dbReference type="SAM" id="Phobius"/>
    </source>
</evidence>
<evidence type="ECO:0000313" key="3">
    <source>
        <dbReference type="EMBL" id="PLC54897.1"/>
    </source>
</evidence>
<sequence length="458" mass="49899">MANDELVIMPLPSATLVFGLQWLPLLGGKVERVGSRLARHHRATHMVLAGDSAASVGIARLKGGRTQRKVGLYSAAQNVAQLFSAGTIALLLDLGQAGFWLVAVHEGAVIARTDRLFGSSADARLVLSELCQSYPQLVVLGDPQAPVSPGLGAIEAASSHHSRLRALRRWTPILPWPVQFFLLALVLVLLVPRALHGLRPNVRAPAQRQPDDPGLAWKAAVDKAIQGRIVHGLAGTRSLLDTLHLLQVRVGGWALKEAECTRQLHKWRCHARYDRSTAQASNSEFLAGAPAHWRVEFISIEQARPTWEAGSFGVPVSVAHLKTSSHNERELFSSLQSIRMAFNQMQIGQPSPLPLSVPSDEKGQMHPKPPGLTTYQSRSLRFSGPLRSASLMLPYAASIEWNKALLVVRDVDKPGLTNSGLSLSLQGVLYETETSVAHEFRPAIVPADHRVDQGEILY</sequence>
<dbReference type="EMBL" id="PDNV01000003">
    <property type="protein sequence ID" value="PLC54897.1"/>
    <property type="molecule type" value="Genomic_DNA"/>
</dbReference>
<keyword evidence="2" id="KW-1133">Transmembrane helix</keyword>
<reference evidence="3 4" key="1">
    <citation type="submission" date="2017-10" db="EMBL/GenBank/DDBJ databases">
        <title>Two draft genome sequences of Pusillimonas sp. strains isolated from a nitrate- and radionuclide-contaminated groundwater in Russia.</title>
        <authorList>
            <person name="Grouzdev D.S."/>
            <person name="Tourova T.P."/>
            <person name="Goeva M.A."/>
            <person name="Babich T.L."/>
            <person name="Sokolova D.S."/>
            <person name="Abdullin R."/>
            <person name="Poltaraus A.B."/>
            <person name="Toshchakov S.V."/>
            <person name="Nazina T.N."/>
        </authorList>
    </citation>
    <scope>NUCLEOTIDE SEQUENCE [LARGE SCALE GENOMIC DNA]</scope>
    <source>
        <strain evidence="3 4">JR1/69-2-13</strain>
    </source>
</reference>
<accession>A0A2N4UIN6</accession>
<protein>
    <submittedName>
        <fullName evidence="3">Uncharacterized protein</fullName>
    </submittedName>
</protein>